<comment type="caution">
    <text evidence="1">The sequence shown here is derived from an EMBL/GenBank/DDBJ whole genome shotgun (WGS) entry which is preliminary data.</text>
</comment>
<protein>
    <submittedName>
        <fullName evidence="1">Uncharacterized protein</fullName>
    </submittedName>
</protein>
<evidence type="ECO:0000313" key="2">
    <source>
        <dbReference type="Proteomes" id="UP001176940"/>
    </source>
</evidence>
<evidence type="ECO:0000313" key="1">
    <source>
        <dbReference type="EMBL" id="CAJ0937548.1"/>
    </source>
</evidence>
<gene>
    <name evidence="1" type="ORF">RIMI_LOCUS7227238</name>
</gene>
<name>A0ABN9LET0_9NEOB</name>
<organism evidence="1 2">
    <name type="scientific">Ranitomeya imitator</name>
    <name type="common">mimic poison frog</name>
    <dbReference type="NCBI Taxonomy" id="111125"/>
    <lineage>
        <taxon>Eukaryota</taxon>
        <taxon>Metazoa</taxon>
        <taxon>Chordata</taxon>
        <taxon>Craniata</taxon>
        <taxon>Vertebrata</taxon>
        <taxon>Euteleostomi</taxon>
        <taxon>Amphibia</taxon>
        <taxon>Batrachia</taxon>
        <taxon>Anura</taxon>
        <taxon>Neobatrachia</taxon>
        <taxon>Hyloidea</taxon>
        <taxon>Dendrobatidae</taxon>
        <taxon>Dendrobatinae</taxon>
        <taxon>Ranitomeya</taxon>
    </lineage>
</organism>
<dbReference type="Proteomes" id="UP001176940">
    <property type="component" value="Unassembled WGS sequence"/>
</dbReference>
<sequence length="120" mass="13209">MAAGSLTASMAPYFPGYRPFDPESLGLGAAFRLTSAEAVKSRGRLCSGSWRDWRTENPARVVAWTRGAPVRCRKEESHGWVSRLPGPLQLYWSHDALSRSVSIGSTQPFGTAQRLLCLEI</sequence>
<proteinExistence type="predicted"/>
<accession>A0ABN9LET0</accession>
<keyword evidence="2" id="KW-1185">Reference proteome</keyword>
<reference evidence="1" key="1">
    <citation type="submission" date="2023-07" db="EMBL/GenBank/DDBJ databases">
        <authorList>
            <person name="Stuckert A."/>
        </authorList>
    </citation>
    <scope>NUCLEOTIDE SEQUENCE</scope>
</reference>
<dbReference type="EMBL" id="CAUEEQ010013544">
    <property type="protein sequence ID" value="CAJ0937548.1"/>
    <property type="molecule type" value="Genomic_DNA"/>
</dbReference>